<accession>A0AAW0VQV8</accession>
<name>A0AAW0VQV8_CHEQU</name>
<gene>
    <name evidence="2" type="ORF">OTU49_014117</name>
</gene>
<evidence type="ECO:0000256" key="1">
    <source>
        <dbReference type="SAM" id="MobiDB-lite"/>
    </source>
</evidence>
<feature type="compositionally biased region" description="Low complexity" evidence="1">
    <location>
        <begin position="1186"/>
        <end position="1199"/>
    </location>
</feature>
<dbReference type="AlphaFoldDB" id="A0AAW0VQV8"/>
<sequence>MILPTHYPQTYLFHPYSASEMLTMSQDKRKGHLKMLTARKEQIRQNLKVTPATTTVLDNNNPIEMLDTNIFYTCENEATFSEDIDTFEEDQESVCEVSKKRKDVAKLSSGLLMKRRRMLPAKMYGNSSLFDAATSDVVQQVTSDVVQQVTSDVVQQVTSDVVQQVTSDVVQQVTSDVVQQVTSDVVQQVTSDVVQQVTSDVVQQGTSDVVQQVTSDVVQQVTSDVVQQVTSDVVQQVTSDVQQVTSDVVQQVTSDVVQQVTSDVVQQVTSDVVQQVTSDVVQQVTSDVVQQVTSDVVQQVTSDVVQQITSDVVQQVTSDVVQQVTSDVVQQVTSDVVQQVTSNVVQQVTSNVVQQVTSDVVQQGTTDVVQQITSDVVQQGTSDVVQQGTSDVVQQGTSDVVQQGTSDVVQQGTSDVVQQGTSDVVQQGTSDVVQQGTSDVVQQGTSDVVQQGTSDVVQQGTSDMVQQGTSDVVQQGTSDVVQQGTSDVVQQVTSDVVQQVTSDVVQQVTSNVVQQVTSDVVQLVTADVVQQVTANMVQQVTADVVQQVTADVVQQVTSDMVQQVTSDVIQQISDVVQQVTSDVVQQVTSDVVQQVTSDVVQQVTSDVIQQVTSDVIQQVAPDVIQQVTSDVIQQVTSDVIQQVTSDVVQQVTSDVVQQVTSDVVQQVTSDVIQQVTSDVVQQVTSDVIQQVTSDVTNQATSLEIMNKSAENDSLIMTMYSNLLQIAKDNCYNCGSEEMIPDFVTRGQELFVTVSCNKCNIVTNAATHKLGEINRQTCLNIYAELLNGGGYQSFVKYNDLRENLHLKTFRKLTRFITERAVAECRKMLQESRDSVFAEYEKNGIRPADNGVLDVNVSFNVTWQSRDFYTKMGLCVVTEADTGLVLDYQTLTKYCNRCSNLHTLYNDKKITTEHFLLQRAKHEPVCKIFDASSSSDMEARAAEAIWGRSLTYNMRYLNLISEGDVTPYTVLNNMNNGLGPYFGPKVNEVEWVDHYAKRLKSRLIKLIEENHVVRDINGKKAKLFPMKGKGKLSDDNVDKLVSYFSRAIKESIGTNIETMRNAILASYFHCTSSNTEPNHNLCPTSKSSWCFYNKAIANYVEVPSHSTMKVVVHLKPAHHEQVLRVYKDLTEDDMMQRCLGENLVLHNENFQGRVWTCSPNGENRNELDLEAAQVTALPNEAVADNEGTSSSSTKFSVQSRTVHQNQVQRAYENLSEEDTMHHHLDGRTKNPSENFHQRVW</sequence>
<comment type="caution">
    <text evidence="2">The sequence shown here is derived from an EMBL/GenBank/DDBJ whole genome shotgun (WGS) entry which is preliminary data.</text>
</comment>
<evidence type="ECO:0000313" key="3">
    <source>
        <dbReference type="Proteomes" id="UP001445076"/>
    </source>
</evidence>
<protein>
    <submittedName>
        <fullName evidence="2">Uncharacterized protein</fullName>
    </submittedName>
</protein>
<dbReference type="InterPro" id="IPR053371">
    <property type="entry name" value="Involucrin-like"/>
</dbReference>
<proteinExistence type="predicted"/>
<feature type="region of interest" description="Disordered" evidence="1">
    <location>
        <begin position="1213"/>
        <end position="1238"/>
    </location>
</feature>
<keyword evidence="3" id="KW-1185">Reference proteome</keyword>
<organism evidence="2 3">
    <name type="scientific">Cherax quadricarinatus</name>
    <name type="common">Australian red claw crayfish</name>
    <dbReference type="NCBI Taxonomy" id="27406"/>
    <lineage>
        <taxon>Eukaryota</taxon>
        <taxon>Metazoa</taxon>
        <taxon>Ecdysozoa</taxon>
        <taxon>Arthropoda</taxon>
        <taxon>Crustacea</taxon>
        <taxon>Multicrustacea</taxon>
        <taxon>Malacostraca</taxon>
        <taxon>Eumalacostraca</taxon>
        <taxon>Eucarida</taxon>
        <taxon>Decapoda</taxon>
        <taxon>Pleocyemata</taxon>
        <taxon>Astacidea</taxon>
        <taxon>Parastacoidea</taxon>
        <taxon>Parastacidae</taxon>
        <taxon>Cherax</taxon>
    </lineage>
</organism>
<feature type="compositionally biased region" description="Basic and acidic residues" evidence="1">
    <location>
        <begin position="1216"/>
        <end position="1228"/>
    </location>
</feature>
<feature type="non-terminal residue" evidence="2">
    <location>
        <position position="1238"/>
    </location>
</feature>
<dbReference type="EMBL" id="JARKIK010002494">
    <property type="protein sequence ID" value="KAK8719298.1"/>
    <property type="molecule type" value="Genomic_DNA"/>
</dbReference>
<feature type="region of interest" description="Disordered" evidence="1">
    <location>
        <begin position="1179"/>
        <end position="1200"/>
    </location>
</feature>
<dbReference type="Proteomes" id="UP001445076">
    <property type="component" value="Unassembled WGS sequence"/>
</dbReference>
<dbReference type="PANTHER" id="PTHR35172:SF1">
    <property type="entry name" value="INVOLUCRIN"/>
    <property type="match status" value="1"/>
</dbReference>
<dbReference type="PANTHER" id="PTHR35172">
    <property type="entry name" value="PROTEIN, PUTATIVE-RELATED"/>
    <property type="match status" value="1"/>
</dbReference>
<reference evidence="2 3" key="1">
    <citation type="journal article" date="2024" name="BMC Genomics">
        <title>Genome assembly of redclaw crayfish (Cherax quadricarinatus) provides insights into its immune adaptation and hypoxia tolerance.</title>
        <authorList>
            <person name="Liu Z."/>
            <person name="Zheng J."/>
            <person name="Li H."/>
            <person name="Fang K."/>
            <person name="Wang S."/>
            <person name="He J."/>
            <person name="Zhou D."/>
            <person name="Weng S."/>
            <person name="Chi M."/>
            <person name="Gu Z."/>
            <person name="He J."/>
            <person name="Li F."/>
            <person name="Wang M."/>
        </authorList>
    </citation>
    <scope>NUCLEOTIDE SEQUENCE [LARGE SCALE GENOMIC DNA]</scope>
    <source>
        <strain evidence="2">ZL_2023a</strain>
    </source>
</reference>
<evidence type="ECO:0000313" key="2">
    <source>
        <dbReference type="EMBL" id="KAK8719298.1"/>
    </source>
</evidence>